<evidence type="ECO:0008006" key="2">
    <source>
        <dbReference type="Google" id="ProtNLM"/>
    </source>
</evidence>
<evidence type="ECO:0000313" key="1">
    <source>
        <dbReference type="EMBL" id="CAD8536398.1"/>
    </source>
</evidence>
<organism evidence="1">
    <name type="scientific">Calcidiscus leptoporus</name>
    <dbReference type="NCBI Taxonomy" id="127549"/>
    <lineage>
        <taxon>Eukaryota</taxon>
        <taxon>Haptista</taxon>
        <taxon>Haptophyta</taxon>
        <taxon>Prymnesiophyceae</taxon>
        <taxon>Coccolithales</taxon>
        <taxon>Calcidiscaceae</taxon>
        <taxon>Calcidiscus</taxon>
    </lineage>
</organism>
<dbReference type="InterPro" id="IPR050929">
    <property type="entry name" value="PFKA"/>
</dbReference>
<proteinExistence type="predicted"/>
<reference evidence="1" key="1">
    <citation type="submission" date="2021-01" db="EMBL/GenBank/DDBJ databases">
        <authorList>
            <person name="Corre E."/>
            <person name="Pelletier E."/>
            <person name="Niang G."/>
            <person name="Scheremetjew M."/>
            <person name="Finn R."/>
            <person name="Kale V."/>
            <person name="Holt S."/>
            <person name="Cochrane G."/>
            <person name="Meng A."/>
            <person name="Brown T."/>
            <person name="Cohen L."/>
        </authorList>
    </citation>
    <scope>NUCLEOTIDE SEQUENCE</scope>
    <source>
        <strain evidence="1">RCC1130</strain>
    </source>
</reference>
<dbReference type="EMBL" id="HBER01023359">
    <property type="protein sequence ID" value="CAD8536398.1"/>
    <property type="molecule type" value="Transcribed_RNA"/>
</dbReference>
<gene>
    <name evidence="1" type="ORF">CLEP1334_LOCUS11678</name>
</gene>
<dbReference type="AlphaFoldDB" id="A0A7S0IZ62"/>
<sequence length="224" mass="24720">MIVHEVMGRDCGYLTAATAQKYRQRLDQRLLLPQLGVTKSRYDVHAVYLPELPIDIDAEAKRLKAILDEQDNVNIFISEGAGVKDIVAKMEAEGKEIQRDAFGHVKLDTIQPGKYFADVFSGLIGAEKVMVQKSGYFARSAAANHDDILLIRQSAQYAVDSACKRGNGVVGLDEDAGDVLRLCEFDRIKGGKAFDIKQPWFNQMLADIGQARDVASEAYPIASN</sequence>
<dbReference type="PANTHER" id="PTHR45770">
    <property type="entry name" value="ATP-DEPENDENT 6-PHOSPHOFRUCTOKINASE 1"/>
    <property type="match status" value="1"/>
</dbReference>
<dbReference type="SUPFAM" id="SSF53784">
    <property type="entry name" value="Phosphofructokinase"/>
    <property type="match status" value="1"/>
</dbReference>
<protein>
    <recommendedName>
        <fullName evidence="2">Phosphofructokinase domain-containing protein</fullName>
    </recommendedName>
</protein>
<name>A0A7S0IZ62_9EUKA</name>
<dbReference type="GO" id="GO:0003872">
    <property type="term" value="F:6-phosphofructokinase activity"/>
    <property type="evidence" value="ECO:0007669"/>
    <property type="project" value="InterPro"/>
</dbReference>
<dbReference type="InterPro" id="IPR035966">
    <property type="entry name" value="PKF_sf"/>
</dbReference>
<accession>A0A7S0IZ62</accession>
<dbReference type="Gene3D" id="3.40.50.460">
    <property type="entry name" value="Phosphofructokinase domain"/>
    <property type="match status" value="1"/>
</dbReference>